<evidence type="ECO:0000256" key="7">
    <source>
        <dbReference type="ARBA" id="ARBA00022605"/>
    </source>
</evidence>
<keyword evidence="8 15" id="KW-0479">Metal-binding</keyword>
<comment type="catalytic activity">
    <reaction evidence="14 15">
        <text>chorismate + L-glutamine = anthranilate + pyruvate + L-glutamate + H(+)</text>
        <dbReference type="Rhea" id="RHEA:21732"/>
        <dbReference type="ChEBI" id="CHEBI:15361"/>
        <dbReference type="ChEBI" id="CHEBI:15378"/>
        <dbReference type="ChEBI" id="CHEBI:16567"/>
        <dbReference type="ChEBI" id="CHEBI:29748"/>
        <dbReference type="ChEBI" id="CHEBI:29985"/>
        <dbReference type="ChEBI" id="CHEBI:58359"/>
        <dbReference type="EC" id="4.1.3.27"/>
    </reaction>
</comment>
<dbReference type="NCBIfam" id="TIGR00564">
    <property type="entry name" value="trpE_most"/>
    <property type="match status" value="1"/>
</dbReference>
<name>A0A4R1LC75_9BACT</name>
<dbReference type="GO" id="GO:0004049">
    <property type="term" value="F:anthranilate synthase activity"/>
    <property type="evidence" value="ECO:0007669"/>
    <property type="project" value="UniProtKB-EC"/>
</dbReference>
<comment type="subunit">
    <text evidence="4 15">Heterotetramer consisting of two non-identical subunits: a beta subunit (TrpG) and a large alpha subunit (TrpE).</text>
</comment>
<dbReference type="EMBL" id="SMGK01000001">
    <property type="protein sequence ID" value="TCK75177.1"/>
    <property type="molecule type" value="Genomic_DNA"/>
</dbReference>
<evidence type="ECO:0000313" key="19">
    <source>
        <dbReference type="Proteomes" id="UP000295210"/>
    </source>
</evidence>
<dbReference type="InterPro" id="IPR005256">
    <property type="entry name" value="Anth_synth_I_PabB"/>
</dbReference>
<dbReference type="InterPro" id="IPR006805">
    <property type="entry name" value="Anth_synth_I_N"/>
</dbReference>
<organism evidence="18 19">
    <name type="scientific">Acidipila rosea</name>
    <dbReference type="NCBI Taxonomy" id="768535"/>
    <lineage>
        <taxon>Bacteria</taxon>
        <taxon>Pseudomonadati</taxon>
        <taxon>Acidobacteriota</taxon>
        <taxon>Terriglobia</taxon>
        <taxon>Terriglobales</taxon>
        <taxon>Acidobacteriaceae</taxon>
        <taxon>Acidipila</taxon>
    </lineage>
</organism>
<reference evidence="18 19" key="1">
    <citation type="submission" date="2019-03" db="EMBL/GenBank/DDBJ databases">
        <title>Genomic Encyclopedia of Type Strains, Phase IV (KMG-IV): sequencing the most valuable type-strain genomes for metagenomic binning, comparative biology and taxonomic classification.</title>
        <authorList>
            <person name="Goeker M."/>
        </authorList>
    </citation>
    <scope>NUCLEOTIDE SEQUENCE [LARGE SCALE GENOMIC DNA]</scope>
    <source>
        <strain evidence="18 19">DSM 103428</strain>
    </source>
</reference>
<evidence type="ECO:0000256" key="12">
    <source>
        <dbReference type="ARBA" id="ARBA00023239"/>
    </source>
</evidence>
<comment type="cofactor">
    <cofactor evidence="1 15">
        <name>Mg(2+)</name>
        <dbReference type="ChEBI" id="CHEBI:18420"/>
    </cofactor>
</comment>
<dbReference type="UniPathway" id="UPA00035">
    <property type="reaction ID" value="UER00040"/>
</dbReference>
<dbReference type="PRINTS" id="PR00095">
    <property type="entry name" value="ANTSNTHASEI"/>
</dbReference>
<dbReference type="InterPro" id="IPR019999">
    <property type="entry name" value="Anth_synth_I-like"/>
</dbReference>
<evidence type="ECO:0000259" key="16">
    <source>
        <dbReference type="Pfam" id="PF00425"/>
    </source>
</evidence>
<comment type="caution">
    <text evidence="18">The sequence shown here is derived from an EMBL/GenBank/DDBJ whole genome shotgun (WGS) entry which is preliminary data.</text>
</comment>
<feature type="domain" description="Anthranilate synthase component I N-terminal" evidence="17">
    <location>
        <begin position="33"/>
        <end position="172"/>
    </location>
</feature>
<dbReference type="InterPro" id="IPR015890">
    <property type="entry name" value="Chorismate_C"/>
</dbReference>
<evidence type="ECO:0000313" key="18">
    <source>
        <dbReference type="EMBL" id="TCK75177.1"/>
    </source>
</evidence>
<comment type="similarity">
    <text evidence="3 15">Belongs to the anthranilate synthase component I family.</text>
</comment>
<evidence type="ECO:0000256" key="10">
    <source>
        <dbReference type="ARBA" id="ARBA00022842"/>
    </source>
</evidence>
<dbReference type="GO" id="GO:0046872">
    <property type="term" value="F:metal ion binding"/>
    <property type="evidence" value="ECO:0007669"/>
    <property type="project" value="UniProtKB-KW"/>
</dbReference>
<evidence type="ECO:0000256" key="8">
    <source>
        <dbReference type="ARBA" id="ARBA00022723"/>
    </source>
</evidence>
<evidence type="ECO:0000256" key="4">
    <source>
        <dbReference type="ARBA" id="ARBA00011575"/>
    </source>
</evidence>
<gene>
    <name evidence="15" type="primary">trpE</name>
    <name evidence="18" type="ORF">C7378_0157</name>
</gene>
<keyword evidence="10 15" id="KW-0460">Magnesium</keyword>
<dbReference type="Proteomes" id="UP000295210">
    <property type="component" value="Unassembled WGS sequence"/>
</dbReference>
<dbReference type="OrthoDB" id="9803598at2"/>
<dbReference type="AlphaFoldDB" id="A0A4R1LC75"/>
<dbReference type="Pfam" id="PF04715">
    <property type="entry name" value="Anth_synt_I_N"/>
    <property type="match status" value="1"/>
</dbReference>
<protein>
    <recommendedName>
        <fullName evidence="6 15">Anthranilate synthase component 1</fullName>
        <ecNumber evidence="5 15">4.1.3.27</ecNumber>
    </recommendedName>
</protein>
<accession>A0A4R1LC75</accession>
<dbReference type="Gene3D" id="3.60.120.10">
    <property type="entry name" value="Anthranilate synthase"/>
    <property type="match status" value="1"/>
</dbReference>
<dbReference type="Pfam" id="PF00425">
    <property type="entry name" value="Chorismate_bind"/>
    <property type="match status" value="1"/>
</dbReference>
<evidence type="ECO:0000256" key="2">
    <source>
        <dbReference type="ARBA" id="ARBA00004873"/>
    </source>
</evidence>
<evidence type="ECO:0000256" key="14">
    <source>
        <dbReference type="ARBA" id="ARBA00047683"/>
    </source>
</evidence>
<evidence type="ECO:0000256" key="11">
    <source>
        <dbReference type="ARBA" id="ARBA00023141"/>
    </source>
</evidence>
<keyword evidence="19" id="KW-1185">Reference proteome</keyword>
<keyword evidence="7 15" id="KW-0028">Amino-acid biosynthesis</keyword>
<dbReference type="PANTHER" id="PTHR11236:SF48">
    <property type="entry name" value="ISOCHORISMATE SYNTHASE MENF"/>
    <property type="match status" value="1"/>
</dbReference>
<evidence type="ECO:0000256" key="15">
    <source>
        <dbReference type="RuleBase" id="RU364045"/>
    </source>
</evidence>
<dbReference type="PANTHER" id="PTHR11236">
    <property type="entry name" value="AMINOBENZOATE/ANTHRANILATE SYNTHASE"/>
    <property type="match status" value="1"/>
</dbReference>
<comment type="pathway">
    <text evidence="2 15">Amino-acid biosynthesis; L-tryptophan biosynthesis; L-tryptophan from chorismate: step 1/5.</text>
</comment>
<comment type="function">
    <text evidence="13 15">Part of a heterotetrameric complex that catalyzes the two-step biosynthesis of anthranilate, an intermediate in the biosynthesis of L-tryptophan. In the first step, the glutamine-binding beta subunit (TrpG) of anthranilate synthase (AS) provides the glutamine amidotransferase activity which generates ammonia as a substrate that, along with chorismate, is used in the second step, catalyzed by the large alpha subunit of AS (TrpE) to produce anthranilate. In the absence of TrpG, TrpE can synthesize anthranilate directly from chorismate and high concentrations of ammonia.</text>
</comment>
<dbReference type="EC" id="4.1.3.27" evidence="5 15"/>
<dbReference type="InterPro" id="IPR005801">
    <property type="entry name" value="ADC_synthase"/>
</dbReference>
<proteinExistence type="inferred from homology"/>
<evidence type="ECO:0000256" key="5">
    <source>
        <dbReference type="ARBA" id="ARBA00012266"/>
    </source>
</evidence>
<dbReference type="RefSeq" id="WP_131990736.1">
    <property type="nucleotide sequence ID" value="NZ_SMGK01000001.1"/>
</dbReference>
<sequence>MNAPSQPVPDRKAFLELARTHTLVPLCRALSADMETPVTAFLRLAADEPECFLLESVEGGEKIGRYTFIGIRPYRKIVARGASIETTERGRTRKSTGDVFQVLKEALSGHTPARLPGLPPFTAGAVGFFSYDAVRLIERLPSRAKDELKTPDACLMFFDEVLAFDRLRQEMLLIVTADVRAQKPQLAYADAMKRLDRLTKRLARPLPRMEQKRTRGALKIEPRTRKRDFLKAVEKTREYIAAGDIFQAVLSQRFDVKPGVDPFSIYRSLRVVNPSPYMYFLRTGDMHIAGSSPELLVKVNQQRVDYRPIAGTRPRGRDEEEDQRIAAELLADEKERSEHVMLVDLGRNDVGRVSEYGSVSVKELMTVERYSHVMHIVSAIEGRLRPELHAIDAFRACFPAGTLSGAPKVRAMEIIEELEPARRGLYGGSVFYADFSGNLDSCIAIRTLVLKGKQGHIQAGAGIVADSVAEKEFEECENKARAVIRAIERARS</sequence>
<keyword evidence="12 15" id="KW-0456">Lyase</keyword>
<dbReference type="SUPFAM" id="SSF56322">
    <property type="entry name" value="ADC synthase"/>
    <property type="match status" value="1"/>
</dbReference>
<feature type="domain" description="Chorismate-utilising enzyme C-terminal" evidence="16">
    <location>
        <begin position="226"/>
        <end position="479"/>
    </location>
</feature>
<evidence type="ECO:0000256" key="9">
    <source>
        <dbReference type="ARBA" id="ARBA00022822"/>
    </source>
</evidence>
<keyword evidence="11 15" id="KW-0057">Aromatic amino acid biosynthesis</keyword>
<dbReference type="GO" id="GO:0000162">
    <property type="term" value="P:L-tryptophan biosynthetic process"/>
    <property type="evidence" value="ECO:0007669"/>
    <property type="project" value="UniProtKB-UniPathway"/>
</dbReference>
<keyword evidence="9 15" id="KW-0822">Tryptophan biosynthesis</keyword>
<evidence type="ECO:0000256" key="6">
    <source>
        <dbReference type="ARBA" id="ARBA00020653"/>
    </source>
</evidence>
<evidence type="ECO:0000256" key="13">
    <source>
        <dbReference type="ARBA" id="ARBA00025634"/>
    </source>
</evidence>
<evidence type="ECO:0000259" key="17">
    <source>
        <dbReference type="Pfam" id="PF04715"/>
    </source>
</evidence>
<evidence type="ECO:0000256" key="3">
    <source>
        <dbReference type="ARBA" id="ARBA00009562"/>
    </source>
</evidence>
<evidence type="ECO:0000256" key="1">
    <source>
        <dbReference type="ARBA" id="ARBA00001946"/>
    </source>
</evidence>